<gene>
    <name evidence="1" type="ORF">CKY47_32920</name>
</gene>
<protein>
    <submittedName>
        <fullName evidence="1">Uncharacterized protein</fullName>
    </submittedName>
</protein>
<comment type="caution">
    <text evidence="1">The sequence shown here is derived from an EMBL/GenBank/DDBJ whole genome shotgun (WGS) entry which is preliminary data.</text>
</comment>
<evidence type="ECO:0000313" key="2">
    <source>
        <dbReference type="Proteomes" id="UP001225605"/>
    </source>
</evidence>
<reference evidence="1 2" key="1">
    <citation type="submission" date="2017-06" db="EMBL/GenBank/DDBJ databases">
        <title>Cultured bacterium strain Saccharothrix yanglingensis Hhs.015.</title>
        <authorList>
            <person name="Xia Y."/>
        </authorList>
    </citation>
    <scope>NUCLEOTIDE SEQUENCE [LARGE SCALE GENOMIC DNA]</scope>
    <source>
        <strain evidence="1 2">Hhs.015</strain>
    </source>
</reference>
<name>A0ABU0XAE6_9PSEU</name>
<keyword evidence="2" id="KW-1185">Reference proteome</keyword>
<dbReference type="RefSeq" id="WP_306750328.1">
    <property type="nucleotide sequence ID" value="NZ_NSDM01000020.1"/>
</dbReference>
<sequence>MVRLHMKEVLVGVLRKPDGAALQMARAETFRLIGAVLTCLNAHPLDEKGWCPACDSADCGLRRDVRLALLPFDRVVDQAGRHRLSS</sequence>
<proteinExistence type="predicted"/>
<evidence type="ECO:0000313" key="1">
    <source>
        <dbReference type="EMBL" id="MDQ2588678.1"/>
    </source>
</evidence>
<organism evidence="1 2">
    <name type="scientific">Saccharothrix yanglingensis</name>
    <dbReference type="NCBI Taxonomy" id="659496"/>
    <lineage>
        <taxon>Bacteria</taxon>
        <taxon>Bacillati</taxon>
        <taxon>Actinomycetota</taxon>
        <taxon>Actinomycetes</taxon>
        <taxon>Pseudonocardiales</taxon>
        <taxon>Pseudonocardiaceae</taxon>
        <taxon>Saccharothrix</taxon>
    </lineage>
</organism>
<dbReference type="EMBL" id="NSDM01000020">
    <property type="protein sequence ID" value="MDQ2588678.1"/>
    <property type="molecule type" value="Genomic_DNA"/>
</dbReference>
<dbReference type="Proteomes" id="UP001225605">
    <property type="component" value="Unassembled WGS sequence"/>
</dbReference>
<accession>A0ABU0XAE6</accession>